<comment type="caution">
    <text evidence="1">The sequence shown here is derived from an EMBL/GenBank/DDBJ whole genome shotgun (WGS) entry which is preliminary data.</text>
</comment>
<dbReference type="AlphaFoldDB" id="A0A2S9RQE4"/>
<name>A0A2S9RQE4_HAEIF</name>
<dbReference type="EMBL" id="NEBY01000169">
    <property type="protein sequence ID" value="PRJ62580.1"/>
    <property type="molecule type" value="Genomic_DNA"/>
</dbReference>
<sequence length="230" mass="26288">MTPIKLQNPENQTKFTALLDVLNAKKANLIALDEELKALEGKQAKNAATLAAVRNEFETEIRKIKAKFDQESELSLDDYAETQKLKAEYTARIDFFNAVGEELQPKLYKKREAVYDEKNAFLAARKALYRFAAIALMDEFIEANKAQIALFKGMFVYSSDYNQYIGRDGNDEFNDILEKKFQVELHLPQETGLPPLALASNWQPKTPTQLHAETFVPQEKTGFKRLLDNM</sequence>
<proteinExistence type="predicted"/>
<dbReference type="RefSeq" id="WP_105878829.1">
    <property type="nucleotide sequence ID" value="NZ_CP135761.1"/>
</dbReference>
<reference evidence="1 2" key="1">
    <citation type="submission" date="2017-04" db="EMBL/GenBank/DDBJ databases">
        <title>Haemophilus influenzae in COPD genome sequencing project.</title>
        <authorList>
            <person name="Murphy T.F."/>
            <person name="Kong Y."/>
            <person name="Nadendla S."/>
            <person name="Tettelin H."/>
            <person name="Pettigrew M."/>
        </authorList>
    </citation>
    <scope>NUCLEOTIDE SEQUENCE [LARGE SCALE GENOMIC DNA]</scope>
    <source>
        <strain evidence="1 2">56P127H1</strain>
    </source>
</reference>
<gene>
    <name evidence="1" type="ORF">BV102_00230</name>
</gene>
<evidence type="ECO:0000313" key="2">
    <source>
        <dbReference type="Proteomes" id="UP000238532"/>
    </source>
</evidence>
<accession>A0A2S9RQE4</accession>
<protein>
    <submittedName>
        <fullName evidence="1">Uncharacterized protein</fullName>
    </submittedName>
</protein>
<evidence type="ECO:0000313" key="1">
    <source>
        <dbReference type="EMBL" id="PRJ62580.1"/>
    </source>
</evidence>
<dbReference type="Proteomes" id="UP000238532">
    <property type="component" value="Unassembled WGS sequence"/>
</dbReference>
<organism evidence="1 2">
    <name type="scientific">Haemophilus influenzae</name>
    <dbReference type="NCBI Taxonomy" id="727"/>
    <lineage>
        <taxon>Bacteria</taxon>
        <taxon>Pseudomonadati</taxon>
        <taxon>Pseudomonadota</taxon>
        <taxon>Gammaproteobacteria</taxon>
        <taxon>Pasteurellales</taxon>
        <taxon>Pasteurellaceae</taxon>
        <taxon>Haemophilus</taxon>
    </lineage>
</organism>